<proteinExistence type="predicted"/>
<name>A0A0R5Q984_9INFA</name>
<reference evidence="3" key="1">
    <citation type="journal article" date="2016" name="PLoS ONE">
        <title>Sensitive Detection and Simultaneous Discrimination of Influenza A and B Viruses in Nasopharyngeal Swabs in a Single Assay Using Next-Generation Sequencing-Based Diagnostics.</title>
        <authorList>
            <person name="Zhao J."/>
            <person name="Liu J."/>
            <person name="Vemula S.V."/>
            <person name="Lin C."/>
            <person name="Tan J."/>
            <person name="Ragupathy V."/>
            <person name="Wang X."/>
            <person name="Mbondji-Wonje C."/>
            <person name="Ye Z."/>
            <person name="Landry M.L."/>
            <person name="Hewlett I."/>
        </authorList>
    </citation>
    <scope>NUCLEOTIDE SEQUENCE</scope>
    <source>
        <strain evidence="3">A/Connecticut/Flu188/2011</strain>
    </source>
</reference>
<organism evidence="3">
    <name type="scientific">Influenza A virus</name>
    <name type="common">A/Connecticut/Flu188/2011(H1N1)</name>
    <dbReference type="NCBI Taxonomy" id="1550008"/>
    <lineage>
        <taxon>Viruses</taxon>
        <taxon>Riboviria</taxon>
        <taxon>Orthornavirae</taxon>
        <taxon>Negarnaviricota</taxon>
        <taxon>Polyploviricotina</taxon>
        <taxon>Insthoviricetes</taxon>
        <taxon>Articulavirales</taxon>
        <taxon>Orthomyxoviridae</taxon>
        <taxon>Alphainfluenzavirus</taxon>
        <taxon>Alphainfluenzavirus influenzae</taxon>
        <taxon>Influenza A virus</taxon>
    </lineage>
</organism>
<sequence>LWLSLKNPTQEYLRIHALKQWKLFNKQG</sequence>
<protein>
    <submittedName>
        <fullName evidence="3">PB1-F2 protein</fullName>
    </submittedName>
</protein>
<feature type="non-terminal residue" evidence="3">
    <location>
        <position position="1"/>
    </location>
</feature>
<dbReference type="EMBL" id="KM654716">
    <property type="protein sequence ID" value="AIT92354.1"/>
    <property type="molecule type" value="Viral_cRNA"/>
</dbReference>
<evidence type="ECO:0000313" key="3">
    <source>
        <dbReference type="EMBL" id="AIT92354.1"/>
    </source>
</evidence>
<evidence type="ECO:0000256" key="2">
    <source>
        <dbReference type="ARBA" id="ARBA00023200"/>
    </source>
</evidence>
<keyword evidence="2" id="KW-1035">Host cytoplasm</keyword>
<dbReference type="Proteomes" id="UP001397116">
    <property type="component" value="Genome"/>
</dbReference>
<keyword evidence="1" id="KW-1048">Host nucleus</keyword>
<dbReference type="Pfam" id="PF11986">
    <property type="entry name" value="PB1-F2"/>
    <property type="match status" value="1"/>
</dbReference>
<evidence type="ECO:0000256" key="1">
    <source>
        <dbReference type="ARBA" id="ARBA00022562"/>
    </source>
</evidence>
<gene>
    <name evidence="3" type="primary">PB1-F2</name>
</gene>
<accession>A0A0R5Q984</accession>
<dbReference type="InterPro" id="IPR021045">
    <property type="entry name" value="Flu_proapoptotic_PB1-F2"/>
</dbReference>